<dbReference type="EMBL" id="CP017815">
    <property type="protein sequence ID" value="APA07018.1"/>
    <property type="molecule type" value="Genomic_DNA"/>
</dbReference>
<dbReference type="Proteomes" id="UP000177798">
    <property type="component" value="Chromosome 2"/>
</dbReference>
<accession>A0A1D9PWD3</accession>
<proteinExistence type="predicted"/>
<evidence type="ECO:0000313" key="4">
    <source>
        <dbReference type="Proteomes" id="UP000177798"/>
    </source>
</evidence>
<dbReference type="AlphaFoldDB" id="A0A1D9PWD3"/>
<gene>
    <name evidence="3" type="ORF">sscle_02g017880</name>
</gene>
<feature type="domain" description="C2H2-type" evidence="2">
    <location>
        <begin position="103"/>
        <end position="133"/>
    </location>
</feature>
<dbReference type="GO" id="GO:0008270">
    <property type="term" value="F:zinc ion binding"/>
    <property type="evidence" value="ECO:0007669"/>
    <property type="project" value="UniProtKB-KW"/>
</dbReference>
<dbReference type="InterPro" id="IPR013087">
    <property type="entry name" value="Znf_C2H2_type"/>
</dbReference>
<dbReference type="VEuPathDB" id="FungiDB:sscle_02g017880"/>
<dbReference type="PROSITE" id="PS50157">
    <property type="entry name" value="ZINC_FINGER_C2H2_2"/>
    <property type="match status" value="1"/>
</dbReference>
<evidence type="ECO:0000313" key="3">
    <source>
        <dbReference type="EMBL" id="APA07018.1"/>
    </source>
</evidence>
<sequence length="162" mass="17501">MANQWSAPTFDQPPQLPMCEGLLDGTDLMSAAFQSWQRPFSAMSAGVPANQVTNLVFACNHDIIVDQSTTAAGPSLSSHTNITAIPNNQPPPLSSAHPITSRYHCSYPTCTKDFKRPGDRLRHISSVHQRGQASQGRISVLLLDVVEAMGKAFIALAKSMII</sequence>
<dbReference type="PROSITE" id="PS00028">
    <property type="entry name" value="ZINC_FINGER_C2H2_1"/>
    <property type="match status" value="1"/>
</dbReference>
<protein>
    <recommendedName>
        <fullName evidence="2">C2H2-type domain-containing protein</fullName>
    </recommendedName>
</protein>
<dbReference type="Gene3D" id="3.30.160.60">
    <property type="entry name" value="Classic Zinc Finger"/>
    <property type="match status" value="1"/>
</dbReference>
<evidence type="ECO:0000259" key="2">
    <source>
        <dbReference type="PROSITE" id="PS50157"/>
    </source>
</evidence>
<organism evidence="3 4">
    <name type="scientific">Sclerotinia sclerotiorum (strain ATCC 18683 / 1980 / Ss-1)</name>
    <name type="common">White mold</name>
    <name type="synonym">Whetzelinia sclerotiorum</name>
    <dbReference type="NCBI Taxonomy" id="665079"/>
    <lineage>
        <taxon>Eukaryota</taxon>
        <taxon>Fungi</taxon>
        <taxon>Dikarya</taxon>
        <taxon>Ascomycota</taxon>
        <taxon>Pezizomycotina</taxon>
        <taxon>Leotiomycetes</taxon>
        <taxon>Helotiales</taxon>
        <taxon>Sclerotiniaceae</taxon>
        <taxon>Sclerotinia</taxon>
    </lineage>
</organism>
<keyword evidence="1" id="KW-0862">Zinc</keyword>
<name>A0A1D9PWD3_SCLS1</name>
<reference evidence="4" key="1">
    <citation type="journal article" date="2017" name="Genome Biol. Evol.">
        <title>The complete genome sequence of the phytopathogenic fungus Sclerotinia sclerotiorum reveals insights into the genome architecture of broad host range pathogens.</title>
        <authorList>
            <person name="Derbyshire M."/>
            <person name="Denton-Giles M."/>
            <person name="Hegedus D."/>
            <person name="Seifbarghy S."/>
            <person name="Rollins J."/>
            <person name="van Kan J."/>
            <person name="Seidl M.F."/>
            <person name="Faino L."/>
            <person name="Mbengue M."/>
            <person name="Navaud O."/>
            <person name="Raffaele S."/>
            <person name="Hammond-Kosack K."/>
            <person name="Heard S."/>
            <person name="Oliver R."/>
        </authorList>
    </citation>
    <scope>NUCLEOTIDE SEQUENCE [LARGE SCALE GENOMIC DNA]</scope>
    <source>
        <strain evidence="4">ATCC 18683 / 1980 / Ss-1</strain>
    </source>
</reference>
<keyword evidence="1" id="KW-0863">Zinc-finger</keyword>
<dbReference type="OrthoDB" id="6365676at2759"/>
<evidence type="ECO:0000256" key="1">
    <source>
        <dbReference type="PROSITE-ProRule" id="PRU00042"/>
    </source>
</evidence>
<keyword evidence="1" id="KW-0479">Metal-binding</keyword>
<dbReference type="KEGG" id="ssl:SS1G_04297"/>
<dbReference type="RefSeq" id="XP_001594490.1">
    <property type="nucleotide sequence ID" value="XM_001594440.1"/>
</dbReference>